<gene>
    <name evidence="2" type="ORF">DVH29_15310</name>
</gene>
<protein>
    <recommendedName>
        <fullName evidence="4">C4-dicarboxylate ABC transporter substrate-binding protein</fullName>
    </recommendedName>
</protein>
<evidence type="ECO:0000313" key="3">
    <source>
        <dbReference type="Proteomes" id="UP000253759"/>
    </source>
</evidence>
<evidence type="ECO:0000256" key="1">
    <source>
        <dbReference type="SAM" id="SignalP"/>
    </source>
</evidence>
<proteinExistence type="predicted"/>
<organism evidence="2 3">
    <name type="scientific">Pelagibacterium lacus</name>
    <dbReference type="NCBI Taxonomy" id="2282655"/>
    <lineage>
        <taxon>Bacteria</taxon>
        <taxon>Pseudomonadati</taxon>
        <taxon>Pseudomonadota</taxon>
        <taxon>Alphaproteobacteria</taxon>
        <taxon>Hyphomicrobiales</taxon>
        <taxon>Devosiaceae</taxon>
        <taxon>Pelagibacterium</taxon>
    </lineage>
</organism>
<keyword evidence="3" id="KW-1185">Reference proteome</keyword>
<feature type="signal peptide" evidence="1">
    <location>
        <begin position="1"/>
        <end position="28"/>
    </location>
</feature>
<dbReference type="Proteomes" id="UP000253759">
    <property type="component" value="Unassembled WGS sequence"/>
</dbReference>
<dbReference type="EMBL" id="QQNH01000040">
    <property type="protein sequence ID" value="RDE07704.1"/>
    <property type="molecule type" value="Genomic_DNA"/>
</dbReference>
<dbReference type="OrthoDB" id="9776669at2"/>
<dbReference type="PANTHER" id="PTHR42941:SF1">
    <property type="entry name" value="SLL1037 PROTEIN"/>
    <property type="match status" value="1"/>
</dbReference>
<dbReference type="NCBIfam" id="TIGR02122">
    <property type="entry name" value="TRAP_TAXI"/>
    <property type="match status" value="1"/>
</dbReference>
<dbReference type="Gene3D" id="3.40.190.10">
    <property type="entry name" value="Periplasmic binding protein-like II"/>
    <property type="match status" value="2"/>
</dbReference>
<name>A0A369VZ78_9HYPH</name>
<dbReference type="PANTHER" id="PTHR42941">
    <property type="entry name" value="SLL1037 PROTEIN"/>
    <property type="match status" value="1"/>
</dbReference>
<evidence type="ECO:0008006" key="4">
    <source>
        <dbReference type="Google" id="ProtNLM"/>
    </source>
</evidence>
<dbReference type="SUPFAM" id="SSF53850">
    <property type="entry name" value="Periplasmic binding protein-like II"/>
    <property type="match status" value="1"/>
</dbReference>
<sequence>MMKVNRLSKLLGIAMLSAGLTVVSVSGAAAQQRMTIGTASSGGVFFPLGTGMAEVLSQEVEGVSFSAESTGGSAENARLVGSGGTSMGLAMADVAYYARQGLADFEDEGAYEDLRGVMMIYTQMMHLIVPANSDIETMADLEGRRVSPGPAGSGTSFMTDILLDAYGLKDSVSLDLLTHDQQASALGDGRIDAAFMLFPPGGAAVEAYANAHQARFIPIDDPDITSTLQEEYPFYAPTPIPAGSYTGQDEAVPSIGVSVVLVAHKDLDEDVIFDVTRVLNEHPERLAAYHSIAASMTTDNALNGMPVELHAGAERYYREVNHPGLTQ</sequence>
<reference evidence="3" key="1">
    <citation type="submission" date="2018-07" db="EMBL/GenBank/DDBJ databases">
        <authorList>
            <person name="Liu B.-T."/>
            <person name="Du Z."/>
        </authorList>
    </citation>
    <scope>NUCLEOTIDE SEQUENCE [LARGE SCALE GENOMIC DNA]</scope>
    <source>
        <strain evidence="3">XYN52</strain>
    </source>
</reference>
<dbReference type="InterPro" id="IPR011852">
    <property type="entry name" value="TRAP_TAXI"/>
</dbReference>
<accession>A0A369VZ78</accession>
<dbReference type="CDD" id="cd13520">
    <property type="entry name" value="PBP2_TAXI_TRAP"/>
    <property type="match status" value="1"/>
</dbReference>
<dbReference type="AlphaFoldDB" id="A0A369VZ78"/>
<keyword evidence="1" id="KW-0732">Signal</keyword>
<comment type="caution">
    <text evidence="2">The sequence shown here is derived from an EMBL/GenBank/DDBJ whole genome shotgun (WGS) entry which is preliminary data.</text>
</comment>
<dbReference type="RefSeq" id="WP_114647057.1">
    <property type="nucleotide sequence ID" value="NZ_QQNH01000040.1"/>
</dbReference>
<feature type="chain" id="PRO_5016744833" description="C4-dicarboxylate ABC transporter substrate-binding protein" evidence="1">
    <location>
        <begin position="29"/>
        <end position="327"/>
    </location>
</feature>
<evidence type="ECO:0000313" key="2">
    <source>
        <dbReference type="EMBL" id="RDE07704.1"/>
    </source>
</evidence>
<dbReference type="Pfam" id="PF16868">
    <property type="entry name" value="NMT1_3"/>
    <property type="match status" value="1"/>
</dbReference>